<dbReference type="Proteomes" id="UP000002035">
    <property type="component" value="Unassembled WGS sequence"/>
</dbReference>
<dbReference type="RefSeq" id="XP_002844024.1">
    <property type="nucleotide sequence ID" value="XM_002843978.1"/>
</dbReference>
<dbReference type="OMA" id="MGHNIAR"/>
<protein>
    <submittedName>
        <fullName evidence="1">Uncharacterized protein</fullName>
    </submittedName>
</protein>
<dbReference type="OrthoDB" id="3531694at2759"/>
<dbReference type="eggNOG" id="ENOG502RNHC">
    <property type="taxonomic scope" value="Eukaryota"/>
</dbReference>
<gene>
    <name evidence="1" type="ORF">MCYG_07807</name>
</gene>
<evidence type="ECO:0000313" key="1">
    <source>
        <dbReference type="EMBL" id="EEQ34988.1"/>
    </source>
</evidence>
<name>C5FXE8_ARTOC</name>
<reference evidence="2" key="1">
    <citation type="journal article" date="2012" name="MBio">
        <title>Comparative genome analysis of Trichophyton rubrum and related dermatophytes reveals candidate genes involved in infection.</title>
        <authorList>
            <person name="Martinez D.A."/>
            <person name="Oliver B.G."/>
            <person name="Graeser Y."/>
            <person name="Goldberg J.M."/>
            <person name="Li W."/>
            <person name="Martinez-Rossi N.M."/>
            <person name="Monod M."/>
            <person name="Shelest E."/>
            <person name="Barton R.C."/>
            <person name="Birch E."/>
            <person name="Brakhage A.A."/>
            <person name="Chen Z."/>
            <person name="Gurr S.J."/>
            <person name="Heiman D."/>
            <person name="Heitman J."/>
            <person name="Kosti I."/>
            <person name="Rossi A."/>
            <person name="Saif S."/>
            <person name="Samalova M."/>
            <person name="Saunders C.W."/>
            <person name="Shea T."/>
            <person name="Summerbell R.C."/>
            <person name="Xu J."/>
            <person name="Young S."/>
            <person name="Zeng Q."/>
            <person name="Birren B.W."/>
            <person name="Cuomo C.A."/>
            <person name="White T.C."/>
        </authorList>
    </citation>
    <scope>NUCLEOTIDE SEQUENCE [LARGE SCALE GENOMIC DNA]</scope>
    <source>
        <strain evidence="2">ATCC MYA-4605 / CBS 113480</strain>
    </source>
</reference>
<evidence type="ECO:0000313" key="2">
    <source>
        <dbReference type="Proteomes" id="UP000002035"/>
    </source>
</evidence>
<organism evidence="1 2">
    <name type="scientific">Arthroderma otae (strain ATCC MYA-4605 / CBS 113480)</name>
    <name type="common">Microsporum canis</name>
    <dbReference type="NCBI Taxonomy" id="554155"/>
    <lineage>
        <taxon>Eukaryota</taxon>
        <taxon>Fungi</taxon>
        <taxon>Dikarya</taxon>
        <taxon>Ascomycota</taxon>
        <taxon>Pezizomycotina</taxon>
        <taxon>Eurotiomycetes</taxon>
        <taxon>Eurotiomycetidae</taxon>
        <taxon>Onygenales</taxon>
        <taxon>Arthrodermataceae</taxon>
        <taxon>Microsporum</taxon>
    </lineage>
</organism>
<dbReference type="EMBL" id="DS995707">
    <property type="protein sequence ID" value="EEQ34988.1"/>
    <property type="molecule type" value="Genomic_DNA"/>
</dbReference>
<keyword evidence="2" id="KW-1185">Reference proteome</keyword>
<accession>C5FXE8</accession>
<dbReference type="VEuPathDB" id="FungiDB:MCYG_07807"/>
<dbReference type="HOGENOM" id="CLU_142937_0_0_1"/>
<proteinExistence type="predicted"/>
<sequence length="134" mass="14529">MLNRIATKAFSTTAQRALQFLEPINVTDLVSANGSDGERWLQSVEVGCERIEKADPRITSAKIQGALAHMSSKDKSDPHKVVTIAILTVKGNRVGTAHFHLDGSFKFFPSRYGKDGGFAENLRNAGITVEEGGQ</sequence>
<dbReference type="AlphaFoldDB" id="C5FXE8"/>
<dbReference type="GeneID" id="9226406"/>